<accession>A0ABD1XDP0</accession>
<proteinExistence type="predicted"/>
<comment type="caution">
    <text evidence="1">The sequence shown here is derived from an EMBL/GenBank/DDBJ whole genome shotgun (WGS) entry which is preliminary data.</text>
</comment>
<dbReference type="EMBL" id="JBFOLJ010000001">
    <property type="protein sequence ID" value="KAL2558695.1"/>
    <property type="molecule type" value="Genomic_DNA"/>
</dbReference>
<organism evidence="1 2">
    <name type="scientific">Forsythia ovata</name>
    <dbReference type="NCBI Taxonomy" id="205694"/>
    <lineage>
        <taxon>Eukaryota</taxon>
        <taxon>Viridiplantae</taxon>
        <taxon>Streptophyta</taxon>
        <taxon>Embryophyta</taxon>
        <taxon>Tracheophyta</taxon>
        <taxon>Spermatophyta</taxon>
        <taxon>Magnoliopsida</taxon>
        <taxon>eudicotyledons</taxon>
        <taxon>Gunneridae</taxon>
        <taxon>Pentapetalae</taxon>
        <taxon>asterids</taxon>
        <taxon>lamiids</taxon>
        <taxon>Lamiales</taxon>
        <taxon>Oleaceae</taxon>
        <taxon>Forsythieae</taxon>
        <taxon>Forsythia</taxon>
    </lineage>
</organism>
<sequence>MLEQKAQQWILLGICGGSPHEGGNDRDWHDRVVGVGGTTTDVESIVEDSDDDDYSFVHFNPERRMDVDLGKNYNCPPFFDEEPNVEIFEKFKIRIQRKNVIDISAIMNED</sequence>
<dbReference type="AlphaFoldDB" id="A0ABD1XDP0"/>
<evidence type="ECO:0000313" key="2">
    <source>
        <dbReference type="Proteomes" id="UP001604277"/>
    </source>
</evidence>
<keyword evidence="2" id="KW-1185">Reference proteome</keyword>
<reference evidence="2" key="1">
    <citation type="submission" date="2024-07" db="EMBL/GenBank/DDBJ databases">
        <title>Two chromosome-level genome assemblies of Korean endemic species Abeliophyllum distichum and Forsythia ovata (Oleaceae).</title>
        <authorList>
            <person name="Jang H."/>
        </authorList>
    </citation>
    <scope>NUCLEOTIDE SEQUENCE [LARGE SCALE GENOMIC DNA]</scope>
</reference>
<gene>
    <name evidence="1" type="ORF">Fot_03434</name>
</gene>
<evidence type="ECO:0000313" key="1">
    <source>
        <dbReference type="EMBL" id="KAL2558695.1"/>
    </source>
</evidence>
<dbReference type="Proteomes" id="UP001604277">
    <property type="component" value="Unassembled WGS sequence"/>
</dbReference>
<protein>
    <submittedName>
        <fullName evidence="1">Uncharacterized protein</fullName>
    </submittedName>
</protein>
<name>A0ABD1XDP0_9LAMI</name>